<dbReference type="InParanoid" id="K1QLA5"/>
<dbReference type="PANTHER" id="PTHR21324:SF2">
    <property type="entry name" value="EG:22E5.9 PROTEIN"/>
    <property type="match status" value="1"/>
</dbReference>
<dbReference type="PANTHER" id="PTHR21324">
    <property type="entry name" value="FASTING-INDUCIBLE INTEGRAL MEMBRANE PROTEIN TM6P1-RELATED"/>
    <property type="match status" value="1"/>
</dbReference>
<comment type="subcellular location">
    <subcellularLocation>
        <location evidence="1">Endomembrane system</location>
        <topology evidence="1">Multi-pass membrane protein</topology>
    </subcellularLocation>
</comment>
<dbReference type="AlphaFoldDB" id="K1QLA5"/>
<feature type="domain" description="CWH43-like N-terminal" evidence="6">
    <location>
        <begin position="1"/>
        <end position="112"/>
    </location>
</feature>
<accession>K1QLA5</accession>
<organism evidence="7">
    <name type="scientific">Magallana gigas</name>
    <name type="common">Pacific oyster</name>
    <name type="synonym">Crassostrea gigas</name>
    <dbReference type="NCBI Taxonomy" id="29159"/>
    <lineage>
        <taxon>Eukaryota</taxon>
        <taxon>Metazoa</taxon>
        <taxon>Spiralia</taxon>
        <taxon>Lophotrochozoa</taxon>
        <taxon>Mollusca</taxon>
        <taxon>Bivalvia</taxon>
        <taxon>Autobranchia</taxon>
        <taxon>Pteriomorphia</taxon>
        <taxon>Ostreida</taxon>
        <taxon>Ostreoidea</taxon>
        <taxon>Ostreidae</taxon>
        <taxon>Magallana</taxon>
    </lineage>
</organism>
<evidence type="ECO:0000256" key="2">
    <source>
        <dbReference type="ARBA" id="ARBA00006565"/>
    </source>
</evidence>
<sequence length="132" mass="14267">MALVFGGLSALGLSLVANFQETNLEGVHMTGAAMTIGCGILYMFSQTALSYKMADTLSLSRLRLIMAVICSLTAASCILHGYPAHVTAAVSEWLTCIVYLLFYATFVQDFKRTTVSVNLNIITMEESEGIKV</sequence>
<evidence type="ECO:0000256" key="3">
    <source>
        <dbReference type="ARBA" id="ARBA00022692"/>
    </source>
</evidence>
<name>K1QLA5_MAGGI</name>
<evidence type="ECO:0000256" key="1">
    <source>
        <dbReference type="ARBA" id="ARBA00004127"/>
    </source>
</evidence>
<protein>
    <submittedName>
        <fullName evidence="7">DNA damage-regulated autophagy modulator protein 2</fullName>
    </submittedName>
</protein>
<evidence type="ECO:0000256" key="4">
    <source>
        <dbReference type="ARBA" id="ARBA00022989"/>
    </source>
</evidence>
<comment type="similarity">
    <text evidence="2">Belongs to the DRAM/TMEM150 family.</text>
</comment>
<dbReference type="InterPro" id="IPR019402">
    <property type="entry name" value="CWH43_N"/>
</dbReference>
<reference evidence="7" key="1">
    <citation type="journal article" date="2012" name="Nature">
        <title>The oyster genome reveals stress adaptation and complexity of shell formation.</title>
        <authorList>
            <person name="Zhang G."/>
            <person name="Fang X."/>
            <person name="Guo X."/>
            <person name="Li L."/>
            <person name="Luo R."/>
            <person name="Xu F."/>
            <person name="Yang P."/>
            <person name="Zhang L."/>
            <person name="Wang X."/>
            <person name="Qi H."/>
            <person name="Xiong Z."/>
            <person name="Que H."/>
            <person name="Xie Y."/>
            <person name="Holland P.W."/>
            <person name="Paps J."/>
            <person name="Zhu Y."/>
            <person name="Wu F."/>
            <person name="Chen Y."/>
            <person name="Wang J."/>
            <person name="Peng C."/>
            <person name="Meng J."/>
            <person name="Yang L."/>
            <person name="Liu J."/>
            <person name="Wen B."/>
            <person name="Zhang N."/>
            <person name="Huang Z."/>
            <person name="Zhu Q."/>
            <person name="Feng Y."/>
            <person name="Mount A."/>
            <person name="Hedgecock D."/>
            <person name="Xu Z."/>
            <person name="Liu Y."/>
            <person name="Domazet-Loso T."/>
            <person name="Du Y."/>
            <person name="Sun X."/>
            <person name="Zhang S."/>
            <person name="Liu B."/>
            <person name="Cheng P."/>
            <person name="Jiang X."/>
            <person name="Li J."/>
            <person name="Fan D."/>
            <person name="Wang W."/>
            <person name="Fu W."/>
            <person name="Wang T."/>
            <person name="Wang B."/>
            <person name="Zhang J."/>
            <person name="Peng Z."/>
            <person name="Li Y."/>
            <person name="Li N."/>
            <person name="Wang J."/>
            <person name="Chen M."/>
            <person name="He Y."/>
            <person name="Tan F."/>
            <person name="Song X."/>
            <person name="Zheng Q."/>
            <person name="Huang R."/>
            <person name="Yang H."/>
            <person name="Du X."/>
            <person name="Chen L."/>
            <person name="Yang M."/>
            <person name="Gaffney P.M."/>
            <person name="Wang S."/>
            <person name="Luo L."/>
            <person name="She Z."/>
            <person name="Ming Y."/>
            <person name="Huang W."/>
            <person name="Zhang S."/>
            <person name="Huang B."/>
            <person name="Zhang Y."/>
            <person name="Qu T."/>
            <person name="Ni P."/>
            <person name="Miao G."/>
            <person name="Wang J."/>
            <person name="Wang Q."/>
            <person name="Steinberg C.E."/>
            <person name="Wang H."/>
            <person name="Li N."/>
            <person name="Qian L."/>
            <person name="Zhang G."/>
            <person name="Li Y."/>
            <person name="Yang H."/>
            <person name="Liu X."/>
            <person name="Wang J."/>
            <person name="Yin Y."/>
            <person name="Wang J."/>
        </authorList>
    </citation>
    <scope>NUCLEOTIDE SEQUENCE [LARGE SCALE GENOMIC DNA]</scope>
    <source>
        <strain evidence="7">05x7-T-G4-1.051#20</strain>
    </source>
</reference>
<dbReference type="HOGENOM" id="CLU_1919099_0_0_1"/>
<gene>
    <name evidence="7" type="ORF">CGI_10023201</name>
</gene>
<dbReference type="EMBL" id="JH816714">
    <property type="protein sequence ID" value="EKC34658.1"/>
    <property type="molecule type" value="Genomic_DNA"/>
</dbReference>
<keyword evidence="4" id="KW-1133">Transmembrane helix</keyword>
<keyword evidence="5" id="KW-0472">Membrane</keyword>
<dbReference type="Pfam" id="PF10277">
    <property type="entry name" value="Frag1"/>
    <property type="match status" value="1"/>
</dbReference>
<evidence type="ECO:0000259" key="6">
    <source>
        <dbReference type="Pfam" id="PF10277"/>
    </source>
</evidence>
<dbReference type="InterPro" id="IPR050911">
    <property type="entry name" value="DRAM/TMEM150_Autophagy_Mod"/>
</dbReference>
<evidence type="ECO:0000313" key="7">
    <source>
        <dbReference type="EMBL" id="EKC34658.1"/>
    </source>
</evidence>
<proteinExistence type="inferred from homology"/>
<dbReference type="GO" id="GO:0012505">
    <property type="term" value="C:endomembrane system"/>
    <property type="evidence" value="ECO:0007669"/>
    <property type="project" value="UniProtKB-SubCell"/>
</dbReference>
<evidence type="ECO:0000256" key="5">
    <source>
        <dbReference type="ARBA" id="ARBA00023136"/>
    </source>
</evidence>
<keyword evidence="3" id="KW-0812">Transmembrane</keyword>